<reference evidence="3 4" key="1">
    <citation type="submission" date="2017-11" db="EMBL/GenBank/DDBJ databases">
        <title>Draft genome sequence of Rhizobiales bacterium SY3-13.</title>
        <authorList>
            <person name="Sun C."/>
        </authorList>
    </citation>
    <scope>NUCLEOTIDE SEQUENCE [LARGE SCALE GENOMIC DNA]</scope>
    <source>
        <strain evidence="3 4">SY3-13</strain>
    </source>
</reference>
<sequence>MTDTGKADNPEFDETEDGKLRRRKAAHRLEQAPGEREGRKGPEPTRYGDWENKGIISDF</sequence>
<dbReference type="InterPro" id="IPR012875">
    <property type="entry name" value="SDHF4"/>
</dbReference>
<accession>A0A2M9G2X9</accession>
<dbReference type="RefSeq" id="WP_109793310.1">
    <property type="nucleotide sequence ID" value="NZ_PHIG01000031.1"/>
</dbReference>
<evidence type="ECO:0000256" key="2">
    <source>
        <dbReference type="SAM" id="MobiDB-lite"/>
    </source>
</evidence>
<comment type="caution">
    <text evidence="3">The sequence shown here is derived from an EMBL/GenBank/DDBJ whole genome shotgun (WGS) entry which is preliminary data.</text>
</comment>
<gene>
    <name evidence="3" type="ORF">CVT23_09755</name>
</gene>
<evidence type="ECO:0000313" key="3">
    <source>
        <dbReference type="EMBL" id="PJK30036.1"/>
    </source>
</evidence>
<feature type="compositionally biased region" description="Basic and acidic residues" evidence="2">
    <location>
        <begin position="27"/>
        <end position="52"/>
    </location>
</feature>
<keyword evidence="4" id="KW-1185">Reference proteome</keyword>
<dbReference type="EMBL" id="PHIG01000031">
    <property type="protein sequence ID" value="PJK30036.1"/>
    <property type="molecule type" value="Genomic_DNA"/>
</dbReference>
<protein>
    <submittedName>
        <fullName evidence="3">DUF1674 domain-containing protein</fullName>
    </submittedName>
</protein>
<evidence type="ECO:0000313" key="4">
    <source>
        <dbReference type="Proteomes" id="UP000229498"/>
    </source>
</evidence>
<dbReference type="Proteomes" id="UP000229498">
    <property type="component" value="Unassembled WGS sequence"/>
</dbReference>
<name>A0A2M9G2X9_9PROT</name>
<dbReference type="AlphaFoldDB" id="A0A2M9G2X9"/>
<feature type="region of interest" description="Disordered" evidence="2">
    <location>
        <begin position="1"/>
        <end position="59"/>
    </location>
</feature>
<dbReference type="OrthoDB" id="8481828at2"/>
<comment type="similarity">
    <text evidence="1">Belongs to the SDHAF4 family.</text>
</comment>
<organism evidence="3 4">
    <name type="scientific">Minwuia thermotolerans</name>
    <dbReference type="NCBI Taxonomy" id="2056226"/>
    <lineage>
        <taxon>Bacteria</taxon>
        <taxon>Pseudomonadati</taxon>
        <taxon>Pseudomonadota</taxon>
        <taxon>Alphaproteobacteria</taxon>
        <taxon>Minwuiales</taxon>
        <taxon>Minwuiaceae</taxon>
        <taxon>Minwuia</taxon>
    </lineage>
</organism>
<proteinExistence type="inferred from homology"/>
<evidence type="ECO:0000256" key="1">
    <source>
        <dbReference type="ARBA" id="ARBA00005701"/>
    </source>
</evidence>
<dbReference type="Pfam" id="PF07896">
    <property type="entry name" value="DUF1674"/>
    <property type="match status" value="1"/>
</dbReference>